<comment type="caution">
    <text evidence="1">The sequence shown here is derived from an EMBL/GenBank/DDBJ whole genome shotgun (WGS) entry which is preliminary data.</text>
</comment>
<evidence type="ECO:0000313" key="2">
    <source>
        <dbReference type="Proteomes" id="UP001250181"/>
    </source>
</evidence>
<organism evidence="1 2">
    <name type="scientific">Streptomyces tamarix</name>
    <dbReference type="NCBI Taxonomy" id="3078565"/>
    <lineage>
        <taxon>Bacteria</taxon>
        <taxon>Bacillati</taxon>
        <taxon>Actinomycetota</taxon>
        <taxon>Actinomycetes</taxon>
        <taxon>Kitasatosporales</taxon>
        <taxon>Streptomycetaceae</taxon>
        <taxon>Streptomyces</taxon>
    </lineage>
</organism>
<protein>
    <submittedName>
        <fullName evidence="1">Uncharacterized protein</fullName>
    </submittedName>
</protein>
<dbReference type="EMBL" id="JAWCTQ010000038">
    <property type="protein sequence ID" value="MDT9685252.1"/>
    <property type="molecule type" value="Genomic_DNA"/>
</dbReference>
<dbReference type="RefSeq" id="WP_315880297.1">
    <property type="nucleotide sequence ID" value="NZ_JAWCTQ010000038.1"/>
</dbReference>
<dbReference type="Proteomes" id="UP001250181">
    <property type="component" value="Unassembled WGS sequence"/>
</dbReference>
<name>A0ABU3QS91_9ACTN</name>
<sequence>METPSTRSGVLVLRVWWEDGSPDGFRARIIRIVDGERERPTAASETADVLLAVRAWLDELLEQNG</sequence>
<evidence type="ECO:0000313" key="1">
    <source>
        <dbReference type="EMBL" id="MDT9685252.1"/>
    </source>
</evidence>
<keyword evidence="2" id="KW-1185">Reference proteome</keyword>
<proteinExistence type="predicted"/>
<reference evidence="1 2" key="1">
    <citation type="submission" date="2023-09" db="EMBL/GenBank/DDBJ databases">
        <title>Streptomyces sp. nov.: A antagonism against Alternaria gaisen Producing Streptochlin, Isolated from Tamarix root soil.</title>
        <authorList>
            <person name="Chen Y."/>
        </authorList>
    </citation>
    <scope>NUCLEOTIDE SEQUENCE [LARGE SCALE GENOMIC DNA]</scope>
    <source>
        <strain evidence="1 2">TRM76323</strain>
    </source>
</reference>
<accession>A0ABU3QS91</accession>
<gene>
    <name evidence="1" type="ORF">RND61_24780</name>
</gene>